<evidence type="ECO:0000256" key="1">
    <source>
        <dbReference type="SAM" id="Phobius"/>
    </source>
</evidence>
<evidence type="ECO:0000313" key="3">
    <source>
        <dbReference type="Proteomes" id="UP001270362"/>
    </source>
</evidence>
<protein>
    <submittedName>
        <fullName evidence="2">Uncharacterized protein</fullName>
    </submittedName>
</protein>
<evidence type="ECO:0000313" key="2">
    <source>
        <dbReference type="EMBL" id="KAK3684011.1"/>
    </source>
</evidence>
<name>A0AAE1C9F3_9PEZI</name>
<dbReference type="EMBL" id="JAULSO010000004">
    <property type="protein sequence ID" value="KAK3684011.1"/>
    <property type="molecule type" value="Genomic_DNA"/>
</dbReference>
<comment type="caution">
    <text evidence="2">The sequence shown here is derived from an EMBL/GenBank/DDBJ whole genome shotgun (WGS) entry which is preliminary data.</text>
</comment>
<feature type="transmembrane region" description="Helical" evidence="1">
    <location>
        <begin position="81"/>
        <end position="100"/>
    </location>
</feature>
<proteinExistence type="predicted"/>
<keyword evidence="1" id="KW-0472">Membrane</keyword>
<organism evidence="2 3">
    <name type="scientific">Podospora appendiculata</name>
    <dbReference type="NCBI Taxonomy" id="314037"/>
    <lineage>
        <taxon>Eukaryota</taxon>
        <taxon>Fungi</taxon>
        <taxon>Dikarya</taxon>
        <taxon>Ascomycota</taxon>
        <taxon>Pezizomycotina</taxon>
        <taxon>Sordariomycetes</taxon>
        <taxon>Sordariomycetidae</taxon>
        <taxon>Sordariales</taxon>
        <taxon>Podosporaceae</taxon>
        <taxon>Podospora</taxon>
    </lineage>
</organism>
<reference evidence="2" key="1">
    <citation type="journal article" date="2023" name="Mol. Phylogenet. Evol.">
        <title>Genome-scale phylogeny and comparative genomics of the fungal order Sordariales.</title>
        <authorList>
            <person name="Hensen N."/>
            <person name="Bonometti L."/>
            <person name="Westerberg I."/>
            <person name="Brannstrom I.O."/>
            <person name="Guillou S."/>
            <person name="Cros-Aarteil S."/>
            <person name="Calhoun S."/>
            <person name="Haridas S."/>
            <person name="Kuo A."/>
            <person name="Mondo S."/>
            <person name="Pangilinan J."/>
            <person name="Riley R."/>
            <person name="LaButti K."/>
            <person name="Andreopoulos B."/>
            <person name="Lipzen A."/>
            <person name="Chen C."/>
            <person name="Yan M."/>
            <person name="Daum C."/>
            <person name="Ng V."/>
            <person name="Clum A."/>
            <person name="Steindorff A."/>
            <person name="Ohm R.A."/>
            <person name="Martin F."/>
            <person name="Silar P."/>
            <person name="Natvig D.O."/>
            <person name="Lalanne C."/>
            <person name="Gautier V."/>
            <person name="Ament-Velasquez S.L."/>
            <person name="Kruys A."/>
            <person name="Hutchinson M.I."/>
            <person name="Powell A.J."/>
            <person name="Barry K."/>
            <person name="Miller A.N."/>
            <person name="Grigoriev I.V."/>
            <person name="Debuchy R."/>
            <person name="Gladieux P."/>
            <person name="Hiltunen Thoren M."/>
            <person name="Johannesson H."/>
        </authorList>
    </citation>
    <scope>NUCLEOTIDE SEQUENCE</scope>
    <source>
        <strain evidence="2">CBS 314.62</strain>
    </source>
</reference>
<accession>A0AAE1C9F3</accession>
<gene>
    <name evidence="2" type="ORF">B0T22DRAFT_469396</name>
</gene>
<keyword evidence="3" id="KW-1185">Reference proteome</keyword>
<keyword evidence="1" id="KW-1133">Transmembrane helix</keyword>
<keyword evidence="1" id="KW-0812">Transmembrane</keyword>
<reference evidence="2" key="2">
    <citation type="submission" date="2023-06" db="EMBL/GenBank/DDBJ databases">
        <authorList>
            <consortium name="Lawrence Berkeley National Laboratory"/>
            <person name="Haridas S."/>
            <person name="Hensen N."/>
            <person name="Bonometti L."/>
            <person name="Westerberg I."/>
            <person name="Brannstrom I.O."/>
            <person name="Guillou S."/>
            <person name="Cros-Aarteil S."/>
            <person name="Calhoun S."/>
            <person name="Kuo A."/>
            <person name="Mondo S."/>
            <person name="Pangilinan J."/>
            <person name="Riley R."/>
            <person name="Labutti K."/>
            <person name="Andreopoulos B."/>
            <person name="Lipzen A."/>
            <person name="Chen C."/>
            <person name="Yanf M."/>
            <person name="Daum C."/>
            <person name="Ng V."/>
            <person name="Clum A."/>
            <person name="Steindorff A."/>
            <person name="Ohm R."/>
            <person name="Martin F."/>
            <person name="Silar P."/>
            <person name="Natvig D."/>
            <person name="Lalanne C."/>
            <person name="Gautier V."/>
            <person name="Ament-Velasquez S.L."/>
            <person name="Kruys A."/>
            <person name="Hutchinson M.I."/>
            <person name="Powell A.J."/>
            <person name="Barry K."/>
            <person name="Miller A.N."/>
            <person name="Grigoriev I.V."/>
            <person name="Debuchy R."/>
            <person name="Gladieux P."/>
            <person name="Thoren M.H."/>
            <person name="Johannesson H."/>
        </authorList>
    </citation>
    <scope>NUCLEOTIDE SEQUENCE</scope>
    <source>
        <strain evidence="2">CBS 314.62</strain>
    </source>
</reference>
<sequence>MQHQHQHQHLDGRQWPNPYEFTRCERWHTPGGRTDGSWFVNWRGTAQDQRRTEPAGSRVRRNTANRRVGRVAVQTRIARPLMSLGGLCGCVVAWLAVLAGERRAACCVHLELTRLLYAHAQTSACWERRRHVIQRLLELGVWSGRGEVGCAALCCVALRCVRPPTTDAGSKAGGMDRG</sequence>
<dbReference type="Proteomes" id="UP001270362">
    <property type="component" value="Unassembled WGS sequence"/>
</dbReference>
<dbReference type="AlphaFoldDB" id="A0AAE1C9F3"/>